<keyword evidence="1" id="KW-0812">Transmembrane</keyword>
<keyword evidence="1" id="KW-1133">Transmembrane helix</keyword>
<sequence length="94" mass="10307">MNLQLVGIAIAGISLIGFAITWSLEKTLPAIVLGLASIVGALVMLYPKYGLSMKVSLVVVAIFVAFCVLASINRYLQRHAVGWAMAFWDKLRRR</sequence>
<evidence type="ECO:0000313" key="2">
    <source>
        <dbReference type="EMBL" id="OHU59742.1"/>
    </source>
</evidence>
<evidence type="ECO:0000313" key="3">
    <source>
        <dbReference type="Proteomes" id="UP000180043"/>
    </source>
</evidence>
<feature type="transmembrane region" description="Helical" evidence="1">
    <location>
        <begin position="31"/>
        <end position="49"/>
    </location>
</feature>
<dbReference type="EMBL" id="MLIQ01000011">
    <property type="protein sequence ID" value="OHU59742.1"/>
    <property type="molecule type" value="Genomic_DNA"/>
</dbReference>
<name>A0A1S1LXE6_MYCCH</name>
<accession>A0A1S1LXE6</accession>
<gene>
    <name evidence="2" type="ORF">BKG82_04110</name>
</gene>
<protein>
    <submittedName>
        <fullName evidence="2">Uncharacterized protein</fullName>
    </submittedName>
</protein>
<evidence type="ECO:0000256" key="1">
    <source>
        <dbReference type="SAM" id="Phobius"/>
    </source>
</evidence>
<organism evidence="2 3">
    <name type="scientific">Mycobacteroides chelonae</name>
    <name type="common">Mycobacterium chelonae</name>
    <dbReference type="NCBI Taxonomy" id="1774"/>
    <lineage>
        <taxon>Bacteria</taxon>
        <taxon>Bacillati</taxon>
        <taxon>Actinomycetota</taxon>
        <taxon>Actinomycetes</taxon>
        <taxon>Mycobacteriales</taxon>
        <taxon>Mycobacteriaceae</taxon>
        <taxon>Mycobacteroides</taxon>
    </lineage>
</organism>
<keyword evidence="1" id="KW-0472">Membrane</keyword>
<reference evidence="2 3" key="1">
    <citation type="submission" date="2016-10" db="EMBL/GenBank/DDBJ databases">
        <title>Evaluation of Human, Veterinary and Environmental Mycobacterium chelonae Isolates by Core Genome Phylogenomic Analysis, Targeted Gene Comparison, and Anti-microbial Susceptibility Patterns: A Tale of Mistaken Identities.</title>
        <authorList>
            <person name="Fogelson S.B."/>
            <person name="Camus A.C."/>
            <person name="Lorenz W."/>
            <person name="Vasireddy R."/>
            <person name="Vasireddy S."/>
            <person name="Smith T."/>
            <person name="Brown-Elliott B.A."/>
            <person name="Wallace R.J.Jr."/>
            <person name="Hasan N.A."/>
            <person name="Reischl U."/>
            <person name="Sanchez S."/>
        </authorList>
    </citation>
    <scope>NUCLEOTIDE SEQUENCE [LARGE SCALE GENOMIC DNA]</scope>
    <source>
        <strain evidence="2 3">15515</strain>
    </source>
</reference>
<dbReference type="Proteomes" id="UP000180043">
    <property type="component" value="Unassembled WGS sequence"/>
</dbReference>
<dbReference type="AlphaFoldDB" id="A0A1S1LXE6"/>
<proteinExistence type="predicted"/>
<comment type="caution">
    <text evidence="2">The sequence shown here is derived from an EMBL/GenBank/DDBJ whole genome shotgun (WGS) entry which is preliminary data.</text>
</comment>
<feature type="transmembrane region" description="Helical" evidence="1">
    <location>
        <begin position="55"/>
        <end position="76"/>
    </location>
</feature>
<feature type="transmembrane region" description="Helical" evidence="1">
    <location>
        <begin position="6"/>
        <end position="24"/>
    </location>
</feature>